<gene>
    <name evidence="2" type="ORF">AAGS29_01190</name>
</gene>
<feature type="transmembrane region" description="Helical" evidence="1">
    <location>
        <begin position="56"/>
        <end position="76"/>
    </location>
</feature>
<keyword evidence="1" id="KW-0472">Membrane</keyword>
<evidence type="ECO:0000256" key="1">
    <source>
        <dbReference type="SAM" id="Phobius"/>
    </source>
</evidence>
<keyword evidence="1" id="KW-0812">Transmembrane</keyword>
<dbReference type="RefSeq" id="WP_063882654.1">
    <property type="nucleotide sequence ID" value="NZ_JAUOEV010000001.1"/>
</dbReference>
<feature type="transmembrane region" description="Helical" evidence="1">
    <location>
        <begin position="30"/>
        <end position="50"/>
    </location>
</feature>
<reference evidence="2 3" key="1">
    <citation type="submission" date="2024-04" db="EMBL/GenBank/DDBJ databases">
        <title>Novel Shewanella species isolated from Baltic Sea sediments.</title>
        <authorList>
            <person name="Martin-Rodriguez A.J."/>
            <person name="Fernandez-Juarez V."/>
            <person name="Valeriano V.D."/>
            <person name="Mihindukulasooriya I."/>
            <person name="Ceresnova L."/>
            <person name="Joffre E."/>
            <person name="Jensie-Markopoulos S."/>
            <person name="Moore E.R.B."/>
            <person name="Sjoling A."/>
        </authorList>
    </citation>
    <scope>NUCLEOTIDE SEQUENCE [LARGE SCALE GENOMIC DNA]</scope>
    <source>
        <strain evidence="2 3">VAX-SP0-0CM-1</strain>
    </source>
</reference>
<sequence length="115" mass="13192">MQTVRGLEISQKVLLGEEAFIKYKRENRKWYAILCMALVSIFIMVAFAIINKELELGIYIGALLFVYCIPLGVLASKNKSSPAIWVLFTLFFTPVLGFVFSHALMTRKGFKHEWL</sequence>
<keyword evidence="1" id="KW-1133">Transmembrane helix</keyword>
<dbReference type="EMBL" id="JBCHKU010000001">
    <property type="protein sequence ID" value="MEM6247224.1"/>
    <property type="molecule type" value="Genomic_DNA"/>
</dbReference>
<comment type="caution">
    <text evidence="2">The sequence shown here is derived from an EMBL/GenBank/DDBJ whole genome shotgun (WGS) entry which is preliminary data.</text>
</comment>
<dbReference type="Proteomes" id="UP001489333">
    <property type="component" value="Unassembled WGS sequence"/>
</dbReference>
<keyword evidence="3" id="KW-1185">Reference proteome</keyword>
<evidence type="ECO:0000313" key="3">
    <source>
        <dbReference type="Proteomes" id="UP001489333"/>
    </source>
</evidence>
<evidence type="ECO:0008006" key="4">
    <source>
        <dbReference type="Google" id="ProtNLM"/>
    </source>
</evidence>
<proteinExistence type="predicted"/>
<name>A0ABU9ULU0_9GAMM</name>
<accession>A0ABU9ULU0</accession>
<feature type="transmembrane region" description="Helical" evidence="1">
    <location>
        <begin position="83"/>
        <end position="105"/>
    </location>
</feature>
<organism evidence="2 3">
    <name type="scientific">Shewanella vaxholmensis</name>
    <dbReference type="NCBI Taxonomy" id="3063535"/>
    <lineage>
        <taxon>Bacteria</taxon>
        <taxon>Pseudomonadati</taxon>
        <taxon>Pseudomonadota</taxon>
        <taxon>Gammaproteobacteria</taxon>
        <taxon>Alteromonadales</taxon>
        <taxon>Shewanellaceae</taxon>
        <taxon>Shewanella</taxon>
    </lineage>
</organism>
<evidence type="ECO:0000313" key="2">
    <source>
        <dbReference type="EMBL" id="MEM6247224.1"/>
    </source>
</evidence>
<protein>
    <recommendedName>
        <fullName evidence="4">DUF805 domain-containing protein</fullName>
    </recommendedName>
</protein>